<reference evidence="5 6" key="1">
    <citation type="submission" date="2023-07" db="EMBL/GenBank/DDBJ databases">
        <title>Genomic Encyclopedia of Type Strains, Phase IV (KMG-IV): sequencing the most valuable type-strain genomes for metagenomic binning, comparative biology and taxonomic classification.</title>
        <authorList>
            <person name="Goeker M."/>
        </authorList>
    </citation>
    <scope>NUCLEOTIDE SEQUENCE [LARGE SCALE GENOMIC DNA]</scope>
    <source>
        <strain evidence="5 6">DSM 19092</strain>
    </source>
</reference>
<dbReference type="SUPFAM" id="SSF48008">
    <property type="entry name" value="GntR ligand-binding domain-like"/>
    <property type="match status" value="1"/>
</dbReference>
<proteinExistence type="predicted"/>
<dbReference type="InterPro" id="IPR011711">
    <property type="entry name" value="GntR_C"/>
</dbReference>
<gene>
    <name evidence="5" type="ORF">J2S06_002115</name>
</gene>
<dbReference type="Pfam" id="PF07729">
    <property type="entry name" value="FCD"/>
    <property type="match status" value="1"/>
</dbReference>
<dbReference type="InterPro" id="IPR036390">
    <property type="entry name" value="WH_DNA-bd_sf"/>
</dbReference>
<dbReference type="InterPro" id="IPR008920">
    <property type="entry name" value="TF_FadR/GntR_C"/>
</dbReference>
<evidence type="ECO:0000259" key="4">
    <source>
        <dbReference type="PROSITE" id="PS50949"/>
    </source>
</evidence>
<evidence type="ECO:0000256" key="3">
    <source>
        <dbReference type="ARBA" id="ARBA00023163"/>
    </source>
</evidence>
<dbReference type="EMBL" id="JAUSTR010000009">
    <property type="protein sequence ID" value="MDQ0163038.1"/>
    <property type="molecule type" value="Genomic_DNA"/>
</dbReference>
<dbReference type="InterPro" id="IPR000524">
    <property type="entry name" value="Tscrpt_reg_HTH_GntR"/>
</dbReference>
<keyword evidence="3" id="KW-0804">Transcription</keyword>
<evidence type="ECO:0000313" key="5">
    <source>
        <dbReference type="EMBL" id="MDQ0163038.1"/>
    </source>
</evidence>
<dbReference type="Gene3D" id="1.10.10.10">
    <property type="entry name" value="Winged helix-like DNA-binding domain superfamily/Winged helix DNA-binding domain"/>
    <property type="match status" value="1"/>
</dbReference>
<dbReference type="CDD" id="cd07377">
    <property type="entry name" value="WHTH_GntR"/>
    <property type="match status" value="1"/>
</dbReference>
<evidence type="ECO:0000313" key="6">
    <source>
        <dbReference type="Proteomes" id="UP001225646"/>
    </source>
</evidence>
<dbReference type="RefSeq" id="WP_044896349.1">
    <property type="nucleotide sequence ID" value="NZ_JAUSTR010000009.1"/>
</dbReference>
<dbReference type="PANTHER" id="PTHR43537">
    <property type="entry name" value="TRANSCRIPTIONAL REGULATOR, GNTR FAMILY"/>
    <property type="match status" value="1"/>
</dbReference>
<dbReference type="PRINTS" id="PR00033">
    <property type="entry name" value="HTHASNC"/>
</dbReference>
<feature type="domain" description="HTH gntR-type" evidence="4">
    <location>
        <begin position="1"/>
        <end position="63"/>
    </location>
</feature>
<dbReference type="InterPro" id="IPR000485">
    <property type="entry name" value="AsnC-type_HTH_dom"/>
</dbReference>
<dbReference type="GO" id="GO:0003677">
    <property type="term" value="F:DNA binding"/>
    <property type="evidence" value="ECO:0007669"/>
    <property type="project" value="UniProtKB-KW"/>
</dbReference>
<dbReference type="SMART" id="SM00895">
    <property type="entry name" value="FCD"/>
    <property type="match status" value="1"/>
</dbReference>
<name>A0ABT9VQ14_9BACI</name>
<dbReference type="PROSITE" id="PS50949">
    <property type="entry name" value="HTH_GNTR"/>
    <property type="match status" value="1"/>
</dbReference>
<protein>
    <submittedName>
        <fullName evidence="5">DNA-binding GntR family transcriptional regulator</fullName>
    </submittedName>
</protein>
<dbReference type="InterPro" id="IPR036388">
    <property type="entry name" value="WH-like_DNA-bd_sf"/>
</dbReference>
<dbReference type="Pfam" id="PF00392">
    <property type="entry name" value="GntR"/>
    <property type="match status" value="1"/>
</dbReference>
<dbReference type="Proteomes" id="UP001225646">
    <property type="component" value="Unassembled WGS sequence"/>
</dbReference>
<keyword evidence="1" id="KW-0805">Transcription regulation</keyword>
<comment type="caution">
    <text evidence="5">The sequence shown here is derived from an EMBL/GenBank/DDBJ whole genome shotgun (WGS) entry which is preliminary data.</text>
</comment>
<accession>A0ABT9VQ14</accession>
<dbReference type="PANTHER" id="PTHR43537:SF24">
    <property type="entry name" value="GLUCONATE OPERON TRANSCRIPTIONAL REPRESSOR"/>
    <property type="match status" value="1"/>
</dbReference>
<dbReference type="SUPFAM" id="SSF46785">
    <property type="entry name" value="Winged helix' DNA-binding domain"/>
    <property type="match status" value="1"/>
</dbReference>
<sequence length="223" mass="26146">MDAYNFIKEAIIHLKYPPGMRLTEESLAKELNLSRTPIREAIKQLEAEGLVVPLKRGVKVRHFTKEDIKKIYDIRTLLESYAAGKAALYRTDENIAALEEANDLYEKAVYQCNEATNENVKLLVEANNRFHESIFAACRNEHLHFHLSKVVVIPLVFRSFYWYSESELQRSLDFHKIILKAIQDQEPDRARIAMHEHIYEGRDQVLKHLDKDQNRNLLKWEGK</sequence>
<dbReference type="PRINTS" id="PR00035">
    <property type="entry name" value="HTHGNTR"/>
</dbReference>
<organism evidence="5 6">
    <name type="scientific">Aeribacillus alveayuensis</name>
    <dbReference type="NCBI Taxonomy" id="279215"/>
    <lineage>
        <taxon>Bacteria</taxon>
        <taxon>Bacillati</taxon>
        <taxon>Bacillota</taxon>
        <taxon>Bacilli</taxon>
        <taxon>Bacillales</taxon>
        <taxon>Bacillaceae</taxon>
        <taxon>Aeribacillus</taxon>
    </lineage>
</organism>
<keyword evidence="2 5" id="KW-0238">DNA-binding</keyword>
<keyword evidence="6" id="KW-1185">Reference proteome</keyword>
<dbReference type="SMART" id="SM00345">
    <property type="entry name" value="HTH_GNTR"/>
    <property type="match status" value="1"/>
</dbReference>
<evidence type="ECO:0000256" key="1">
    <source>
        <dbReference type="ARBA" id="ARBA00023015"/>
    </source>
</evidence>
<evidence type="ECO:0000256" key="2">
    <source>
        <dbReference type="ARBA" id="ARBA00023125"/>
    </source>
</evidence>
<dbReference type="Gene3D" id="1.20.120.530">
    <property type="entry name" value="GntR ligand-binding domain-like"/>
    <property type="match status" value="1"/>
</dbReference>